<dbReference type="InterPro" id="IPR002347">
    <property type="entry name" value="SDR_fam"/>
</dbReference>
<dbReference type="Gene3D" id="3.40.50.720">
    <property type="entry name" value="NAD(P)-binding Rossmann-like Domain"/>
    <property type="match status" value="1"/>
</dbReference>
<dbReference type="PRINTS" id="PR00081">
    <property type="entry name" value="GDHRDH"/>
</dbReference>
<reference evidence="3 4" key="1">
    <citation type="submission" date="2014-12" db="EMBL/GenBank/DDBJ databases">
        <title>Frankia sp. BMG5.1 draft genome.</title>
        <authorList>
            <person name="Gtari M."/>
            <person name="Ghodhbane-Gtari F."/>
            <person name="Nouioui I."/>
            <person name="Ktari A."/>
            <person name="Hezbri K."/>
            <person name="Mimouni W."/>
            <person name="Sbissi I."/>
            <person name="Ayari A."/>
            <person name="Yamanaka T."/>
            <person name="Normand P."/>
            <person name="Tisa L.S."/>
            <person name="Boudabous A."/>
        </authorList>
    </citation>
    <scope>NUCLEOTIDE SEQUENCE [LARGE SCALE GENOMIC DNA]</scope>
    <source>
        <strain evidence="3 4">BMG5.1</strain>
    </source>
</reference>
<dbReference type="PANTHER" id="PTHR42879:SF6">
    <property type="entry name" value="NADPH-DEPENDENT REDUCTASE BACG"/>
    <property type="match status" value="1"/>
</dbReference>
<accession>A0ABR5F8B2</accession>
<evidence type="ECO:0000259" key="2">
    <source>
        <dbReference type="SMART" id="SM00822"/>
    </source>
</evidence>
<protein>
    <submittedName>
        <fullName evidence="3">Short-chain dehydrogenase</fullName>
    </submittedName>
</protein>
<dbReference type="EMBL" id="JWIO01000002">
    <property type="protein sequence ID" value="KLL12922.1"/>
    <property type="molecule type" value="Genomic_DNA"/>
</dbReference>
<dbReference type="InterPro" id="IPR036291">
    <property type="entry name" value="NAD(P)-bd_dom_sf"/>
</dbReference>
<dbReference type="Pfam" id="PF13561">
    <property type="entry name" value="adh_short_C2"/>
    <property type="match status" value="1"/>
</dbReference>
<sequence>MDLQLAGRVVLVTGGSDGLGAAVARALVAERARVAICARDEARLKLTVDELRAAGGDVLAVPADVTDVDALDRFVTAAHSRWGRVDAIVNNAGRSAGGELASVTDQQWQDDLQLKLFAAIRLSRLVLGHLRASDAAAVVNVLATAAKAPPAASLPSSVSRAAGLALTKALASEWGPYGIRVNAVLVGLVESGQWERRAATTDTPVRTLYERMARDARIPLGRVGRAAEFADVVTFLLSPRSSYVTGTALNVDGGLSPVV</sequence>
<comment type="similarity">
    <text evidence="1">Belongs to the short-chain dehydrogenases/reductases (SDR) family.</text>
</comment>
<dbReference type="InterPro" id="IPR050259">
    <property type="entry name" value="SDR"/>
</dbReference>
<gene>
    <name evidence="3" type="ORF">FrCorBMG51_02175</name>
</gene>
<organism evidence="3 4">
    <name type="scientific">Protofrankia coriariae</name>
    <dbReference type="NCBI Taxonomy" id="1562887"/>
    <lineage>
        <taxon>Bacteria</taxon>
        <taxon>Bacillati</taxon>
        <taxon>Actinomycetota</taxon>
        <taxon>Actinomycetes</taxon>
        <taxon>Frankiales</taxon>
        <taxon>Frankiaceae</taxon>
        <taxon>Protofrankia</taxon>
    </lineage>
</organism>
<feature type="domain" description="Ketoreductase" evidence="2">
    <location>
        <begin position="8"/>
        <end position="165"/>
    </location>
</feature>
<evidence type="ECO:0000313" key="4">
    <source>
        <dbReference type="Proteomes" id="UP000035425"/>
    </source>
</evidence>
<name>A0ABR5F8B2_9ACTN</name>
<evidence type="ECO:0000313" key="3">
    <source>
        <dbReference type="EMBL" id="KLL12922.1"/>
    </source>
</evidence>
<dbReference type="PANTHER" id="PTHR42879">
    <property type="entry name" value="3-OXOACYL-(ACYL-CARRIER-PROTEIN) REDUCTASE"/>
    <property type="match status" value="1"/>
</dbReference>
<proteinExistence type="inferred from homology"/>
<keyword evidence="4" id="KW-1185">Reference proteome</keyword>
<comment type="caution">
    <text evidence="3">The sequence shown here is derived from an EMBL/GenBank/DDBJ whole genome shotgun (WGS) entry which is preliminary data.</text>
</comment>
<dbReference type="SUPFAM" id="SSF51735">
    <property type="entry name" value="NAD(P)-binding Rossmann-fold domains"/>
    <property type="match status" value="1"/>
</dbReference>
<dbReference type="RefSeq" id="WP_047221427.1">
    <property type="nucleotide sequence ID" value="NZ_JWIO01000002.1"/>
</dbReference>
<dbReference type="Proteomes" id="UP000035425">
    <property type="component" value="Unassembled WGS sequence"/>
</dbReference>
<evidence type="ECO:0000256" key="1">
    <source>
        <dbReference type="ARBA" id="ARBA00006484"/>
    </source>
</evidence>
<dbReference type="InterPro" id="IPR057326">
    <property type="entry name" value="KR_dom"/>
</dbReference>
<dbReference type="SMART" id="SM00822">
    <property type="entry name" value="PKS_KR"/>
    <property type="match status" value="1"/>
</dbReference>